<evidence type="ECO:0000256" key="3">
    <source>
        <dbReference type="ARBA" id="ARBA00022884"/>
    </source>
</evidence>
<proteinExistence type="inferred from homology"/>
<name>A0A1F6EDF7_9BACT</name>
<dbReference type="SUPFAM" id="SSF46992">
    <property type="entry name" value="Ribosomal protein S20"/>
    <property type="match status" value="1"/>
</dbReference>
<dbReference type="InterPro" id="IPR002583">
    <property type="entry name" value="Ribosomal_bS20"/>
</dbReference>
<evidence type="ECO:0000256" key="7">
    <source>
        <dbReference type="HAMAP-Rule" id="MF_00500"/>
    </source>
</evidence>
<dbReference type="GO" id="GO:0015935">
    <property type="term" value="C:small ribosomal subunit"/>
    <property type="evidence" value="ECO:0007669"/>
    <property type="project" value="TreeGrafter"/>
</dbReference>
<dbReference type="GO" id="GO:0003735">
    <property type="term" value="F:structural constituent of ribosome"/>
    <property type="evidence" value="ECO:0007669"/>
    <property type="project" value="InterPro"/>
</dbReference>
<keyword evidence="2 7" id="KW-0699">rRNA-binding</keyword>
<dbReference type="Pfam" id="PF01649">
    <property type="entry name" value="Ribosomal_S20p"/>
    <property type="match status" value="1"/>
</dbReference>
<evidence type="ECO:0000256" key="1">
    <source>
        <dbReference type="ARBA" id="ARBA00007634"/>
    </source>
</evidence>
<keyword evidence="3 7" id="KW-0694">RNA-binding</keyword>
<protein>
    <recommendedName>
        <fullName evidence="6 7">Small ribosomal subunit protein bS20</fullName>
    </recommendedName>
</protein>
<dbReference type="InterPro" id="IPR036510">
    <property type="entry name" value="Ribosomal_bS20_sf"/>
</dbReference>
<evidence type="ECO:0000256" key="4">
    <source>
        <dbReference type="ARBA" id="ARBA00022980"/>
    </source>
</evidence>
<evidence type="ECO:0000256" key="5">
    <source>
        <dbReference type="ARBA" id="ARBA00023274"/>
    </source>
</evidence>
<dbReference type="Proteomes" id="UP000179115">
    <property type="component" value="Unassembled WGS sequence"/>
</dbReference>
<comment type="similarity">
    <text evidence="1 7">Belongs to the bacterial ribosomal protein bS20 family.</text>
</comment>
<dbReference type="Gene3D" id="1.20.58.110">
    <property type="entry name" value="Ribosomal protein S20"/>
    <property type="match status" value="1"/>
</dbReference>
<dbReference type="PANTHER" id="PTHR33398">
    <property type="entry name" value="30S RIBOSOMAL PROTEIN S20"/>
    <property type="match status" value="1"/>
</dbReference>
<dbReference type="NCBIfam" id="TIGR00029">
    <property type="entry name" value="S20"/>
    <property type="match status" value="1"/>
</dbReference>
<evidence type="ECO:0000313" key="9">
    <source>
        <dbReference type="Proteomes" id="UP000179115"/>
    </source>
</evidence>
<evidence type="ECO:0000313" key="8">
    <source>
        <dbReference type="EMBL" id="OGG71637.1"/>
    </source>
</evidence>
<accession>A0A1F6EDF7</accession>
<dbReference type="PANTHER" id="PTHR33398:SF1">
    <property type="entry name" value="SMALL RIBOSOMAL SUBUNIT PROTEIN BS20C"/>
    <property type="match status" value="1"/>
</dbReference>
<keyword evidence="5 7" id="KW-0687">Ribonucleoprotein</keyword>
<reference evidence="8 9" key="1">
    <citation type="journal article" date="2016" name="Nat. Commun.">
        <title>Thousands of microbial genomes shed light on interconnected biogeochemical processes in an aquifer system.</title>
        <authorList>
            <person name="Anantharaman K."/>
            <person name="Brown C.T."/>
            <person name="Hug L.A."/>
            <person name="Sharon I."/>
            <person name="Castelle C.J."/>
            <person name="Probst A.J."/>
            <person name="Thomas B.C."/>
            <person name="Singh A."/>
            <person name="Wilkins M.J."/>
            <person name="Karaoz U."/>
            <person name="Brodie E.L."/>
            <person name="Williams K.H."/>
            <person name="Hubbard S.S."/>
            <person name="Banfield J.F."/>
        </authorList>
    </citation>
    <scope>NUCLEOTIDE SEQUENCE [LARGE SCALE GENOMIC DNA]</scope>
</reference>
<keyword evidence="4 7" id="KW-0689">Ribosomal protein</keyword>
<dbReference type="EMBL" id="MFLV01000011">
    <property type="protein sequence ID" value="OGG71637.1"/>
    <property type="molecule type" value="Genomic_DNA"/>
</dbReference>
<sequence length="87" mass="9732">MAITKSAKKAIRSTARKRIFNLRRKHAIEEVTKEVRKLIASGKGNEATALLPKAYQALDKAAKTHYLSKNTVARKKSRLTALIKKSN</sequence>
<dbReference type="STRING" id="1798508.A3A35_00510"/>
<comment type="function">
    <text evidence="7">Binds directly to 16S ribosomal RNA.</text>
</comment>
<gene>
    <name evidence="7" type="primary">rpsT</name>
    <name evidence="8" type="ORF">A3A35_00510</name>
</gene>
<dbReference type="GO" id="GO:0070181">
    <property type="term" value="F:small ribosomal subunit rRNA binding"/>
    <property type="evidence" value="ECO:0007669"/>
    <property type="project" value="TreeGrafter"/>
</dbReference>
<comment type="caution">
    <text evidence="8">The sequence shown here is derived from an EMBL/GenBank/DDBJ whole genome shotgun (WGS) entry which is preliminary data.</text>
</comment>
<organism evidence="8 9">
    <name type="scientific">Candidatus Kaiserbacteria bacterium RIFCSPLOWO2_01_FULL_51_21</name>
    <dbReference type="NCBI Taxonomy" id="1798508"/>
    <lineage>
        <taxon>Bacteria</taxon>
        <taxon>Candidatus Kaiseribacteriota</taxon>
    </lineage>
</organism>
<evidence type="ECO:0000256" key="6">
    <source>
        <dbReference type="ARBA" id="ARBA00035136"/>
    </source>
</evidence>
<evidence type="ECO:0000256" key="2">
    <source>
        <dbReference type="ARBA" id="ARBA00022730"/>
    </source>
</evidence>
<dbReference type="GO" id="GO:0006412">
    <property type="term" value="P:translation"/>
    <property type="evidence" value="ECO:0007669"/>
    <property type="project" value="UniProtKB-UniRule"/>
</dbReference>
<dbReference type="HAMAP" id="MF_00500">
    <property type="entry name" value="Ribosomal_bS20"/>
    <property type="match status" value="1"/>
</dbReference>
<dbReference type="AlphaFoldDB" id="A0A1F6EDF7"/>